<dbReference type="EMBL" id="CP039346">
    <property type="protein sequence ID" value="QCD83875.1"/>
    <property type="molecule type" value="Genomic_DNA"/>
</dbReference>
<keyword evidence="3" id="KW-1185">Reference proteome</keyword>
<feature type="region of interest" description="Disordered" evidence="1">
    <location>
        <begin position="16"/>
        <end position="65"/>
    </location>
</feature>
<dbReference type="AlphaFoldDB" id="A0A4D6L607"/>
<name>A0A4D6L607_VIGUN</name>
<reference evidence="2 3" key="1">
    <citation type="submission" date="2019-04" db="EMBL/GenBank/DDBJ databases">
        <title>An improved genome assembly and genetic linkage map for asparagus bean, Vigna unguiculata ssp. sesquipedialis.</title>
        <authorList>
            <person name="Xia Q."/>
            <person name="Zhang R."/>
            <person name="Dong Y."/>
        </authorList>
    </citation>
    <scope>NUCLEOTIDE SEQUENCE [LARGE SCALE GENOMIC DNA]</scope>
    <source>
        <tissue evidence="2">Leaf</tissue>
    </source>
</reference>
<evidence type="ECO:0000313" key="2">
    <source>
        <dbReference type="EMBL" id="QCD83875.1"/>
    </source>
</evidence>
<proteinExistence type="predicted"/>
<accession>A0A4D6L607</accession>
<sequence length="233" mass="25849">MGNCFSSNDIGNVQGNEGYGNNYGDGQQNIMFNPKISPSTRSKRKTNRNNPIISPSSRPKRCRNNPITSALLGRKQESTSTHENQCLVGHLRLLATAGFIGVAIPAMVVLGFQGHPQFAIAETLQWCAQLELQRIWVNNFGAVRTLRCGEDVLGCNFFKWCYEEGADERDAIIARQRQKIAYIDNALTVWSCLLYTSDVYKRQAASRAATAKLDHVGSVSYTHLAPKMHSLIA</sequence>
<feature type="compositionally biased region" description="Polar residues" evidence="1">
    <location>
        <begin position="48"/>
        <end position="57"/>
    </location>
</feature>
<organism evidence="2 3">
    <name type="scientific">Vigna unguiculata</name>
    <name type="common">Cowpea</name>
    <dbReference type="NCBI Taxonomy" id="3917"/>
    <lineage>
        <taxon>Eukaryota</taxon>
        <taxon>Viridiplantae</taxon>
        <taxon>Streptophyta</taxon>
        <taxon>Embryophyta</taxon>
        <taxon>Tracheophyta</taxon>
        <taxon>Spermatophyta</taxon>
        <taxon>Magnoliopsida</taxon>
        <taxon>eudicotyledons</taxon>
        <taxon>Gunneridae</taxon>
        <taxon>Pentapetalae</taxon>
        <taxon>rosids</taxon>
        <taxon>fabids</taxon>
        <taxon>Fabales</taxon>
        <taxon>Fabaceae</taxon>
        <taxon>Papilionoideae</taxon>
        <taxon>50 kb inversion clade</taxon>
        <taxon>NPAAA clade</taxon>
        <taxon>indigoferoid/millettioid clade</taxon>
        <taxon>Phaseoleae</taxon>
        <taxon>Vigna</taxon>
    </lineage>
</organism>
<dbReference type="Proteomes" id="UP000501690">
    <property type="component" value="Linkage Group LG2"/>
</dbReference>
<gene>
    <name evidence="2" type="ORF">DEO72_LG2g4223</name>
</gene>
<protein>
    <submittedName>
        <fullName evidence="2">Uncharacterized protein</fullName>
    </submittedName>
</protein>
<evidence type="ECO:0000313" key="3">
    <source>
        <dbReference type="Proteomes" id="UP000501690"/>
    </source>
</evidence>
<evidence type="ECO:0000256" key="1">
    <source>
        <dbReference type="SAM" id="MobiDB-lite"/>
    </source>
</evidence>